<dbReference type="Proteomes" id="UP000000639">
    <property type="component" value="Chromosome"/>
</dbReference>
<evidence type="ECO:0000313" key="3">
    <source>
        <dbReference type="Proteomes" id="UP000000639"/>
    </source>
</evidence>
<feature type="signal peptide" evidence="1">
    <location>
        <begin position="1"/>
        <end position="19"/>
    </location>
</feature>
<protein>
    <recommendedName>
        <fullName evidence="4">PEP-CTERM protein-sorting domain-containing protein</fullName>
    </recommendedName>
</protein>
<evidence type="ECO:0000313" key="2">
    <source>
        <dbReference type="EMBL" id="ABM03363.1"/>
    </source>
</evidence>
<organism evidence="2 3">
    <name type="scientific">Psychromonas ingrahamii (strain DSM 17664 / CCUG 51855 / 37)</name>
    <dbReference type="NCBI Taxonomy" id="357804"/>
    <lineage>
        <taxon>Bacteria</taxon>
        <taxon>Pseudomonadati</taxon>
        <taxon>Pseudomonadota</taxon>
        <taxon>Gammaproteobacteria</taxon>
        <taxon>Alteromonadales</taxon>
        <taxon>Psychromonadaceae</taxon>
        <taxon>Psychromonas</taxon>
    </lineage>
</organism>
<reference evidence="2 3" key="1">
    <citation type="submission" date="2007-01" db="EMBL/GenBank/DDBJ databases">
        <title>Complete sequence of Psychromonas ingrahamii 37.</title>
        <authorList>
            <consortium name="US DOE Joint Genome Institute"/>
            <person name="Copeland A."/>
            <person name="Lucas S."/>
            <person name="Lapidus A."/>
            <person name="Barry K."/>
            <person name="Detter J.C."/>
            <person name="Glavina del Rio T."/>
            <person name="Hammon N."/>
            <person name="Israni S."/>
            <person name="Dalin E."/>
            <person name="Tice H."/>
            <person name="Pitluck S."/>
            <person name="Thompson L.S."/>
            <person name="Brettin T."/>
            <person name="Bruce D."/>
            <person name="Han C."/>
            <person name="Tapia R."/>
            <person name="Schmutz J."/>
            <person name="Larimer F."/>
            <person name="Land M."/>
            <person name="Hauser L."/>
            <person name="Kyrpides N."/>
            <person name="Ivanova N."/>
            <person name="Staley J."/>
            <person name="Richardson P."/>
        </authorList>
    </citation>
    <scope>NUCLEOTIDE SEQUENCE [LARGE SCALE GENOMIC DNA]</scope>
    <source>
        <strain evidence="2 3">37</strain>
    </source>
</reference>
<evidence type="ECO:0000256" key="1">
    <source>
        <dbReference type="SAM" id="SignalP"/>
    </source>
</evidence>
<keyword evidence="1" id="KW-0732">Signal</keyword>
<name>A1SV48_PSYIN</name>
<dbReference type="AlphaFoldDB" id="A1SV48"/>
<sequence length="253" mass="27003">MSKLLQAAIITASILSAHAANAALINILEDQTNAYAQVTYYPGGSKDCDSCLVTNPGTTIETFSGPIFPGGVFSGYHLTGDRTAYISDGNMIDSTSYSSINYAGRGILPGYEFTVNAGWMGGLGYGSGMALAETTMNLKFLVTEGDSSIYLFAEAMGGSAMLSLYDETSGILVWDFFYRGSADSAEIPLYSNHIYDLTGSLDIYTPFSGDPEARFAFEFEDKLTLASVPAPSTVTIIMLGLMGLGFQRVRENA</sequence>
<gene>
    <name evidence="2" type="ordered locus">Ping_1559</name>
</gene>
<dbReference type="HOGENOM" id="CLU_1097829_0_0_6"/>
<feature type="chain" id="PRO_5002637024" description="PEP-CTERM protein-sorting domain-containing protein" evidence="1">
    <location>
        <begin position="20"/>
        <end position="253"/>
    </location>
</feature>
<accession>A1SV48</accession>
<dbReference type="RefSeq" id="WP_011769923.1">
    <property type="nucleotide sequence ID" value="NC_008709.1"/>
</dbReference>
<dbReference type="EMBL" id="CP000510">
    <property type="protein sequence ID" value="ABM03363.1"/>
    <property type="molecule type" value="Genomic_DNA"/>
</dbReference>
<evidence type="ECO:0008006" key="4">
    <source>
        <dbReference type="Google" id="ProtNLM"/>
    </source>
</evidence>
<dbReference type="KEGG" id="pin:Ping_1559"/>
<keyword evidence="3" id="KW-1185">Reference proteome</keyword>
<proteinExistence type="predicted"/>